<evidence type="ECO:0000256" key="1">
    <source>
        <dbReference type="SAM" id="MobiDB-lite"/>
    </source>
</evidence>
<name>A0AAW1FZZ8_ZOAVI</name>
<organism evidence="2 3">
    <name type="scientific">Zoarces viviparus</name>
    <name type="common">Viviparous eelpout</name>
    <name type="synonym">Blennius viviparus</name>
    <dbReference type="NCBI Taxonomy" id="48416"/>
    <lineage>
        <taxon>Eukaryota</taxon>
        <taxon>Metazoa</taxon>
        <taxon>Chordata</taxon>
        <taxon>Craniata</taxon>
        <taxon>Vertebrata</taxon>
        <taxon>Euteleostomi</taxon>
        <taxon>Actinopterygii</taxon>
        <taxon>Neopterygii</taxon>
        <taxon>Teleostei</taxon>
        <taxon>Neoteleostei</taxon>
        <taxon>Acanthomorphata</taxon>
        <taxon>Eupercaria</taxon>
        <taxon>Perciformes</taxon>
        <taxon>Cottioidei</taxon>
        <taxon>Zoarcales</taxon>
        <taxon>Zoarcidae</taxon>
        <taxon>Zoarcinae</taxon>
        <taxon>Zoarces</taxon>
    </lineage>
</organism>
<accession>A0AAW1FZZ8</accession>
<proteinExistence type="predicted"/>
<evidence type="ECO:0000313" key="2">
    <source>
        <dbReference type="EMBL" id="KAK9539666.1"/>
    </source>
</evidence>
<protein>
    <submittedName>
        <fullName evidence="2">Uncharacterized protein</fullName>
    </submittedName>
</protein>
<comment type="caution">
    <text evidence="2">The sequence shown here is derived from an EMBL/GenBank/DDBJ whole genome shotgun (WGS) entry which is preliminary data.</text>
</comment>
<sequence>MRVVDHQRPAGGEETSGTPPACCHQESFSCLNPPSSAAHQVTVRWEDEAFERQLAKCKELVIGCGEESRELSCRGSIHGLCCLMSFRQDEQNQLNGDLRSDLPWLGHLLCPGGKEMFNTDA</sequence>
<keyword evidence="3" id="KW-1185">Reference proteome</keyword>
<dbReference type="AlphaFoldDB" id="A0AAW1FZZ8"/>
<gene>
    <name evidence="2" type="ORF">VZT92_002168</name>
</gene>
<feature type="region of interest" description="Disordered" evidence="1">
    <location>
        <begin position="1"/>
        <end position="20"/>
    </location>
</feature>
<evidence type="ECO:0000313" key="3">
    <source>
        <dbReference type="Proteomes" id="UP001488805"/>
    </source>
</evidence>
<reference evidence="2 3" key="1">
    <citation type="journal article" date="2024" name="Genome Biol. Evol.">
        <title>Chromosome-level genome assembly of the viviparous eelpout Zoarces viviparus.</title>
        <authorList>
            <person name="Fuhrmann N."/>
            <person name="Brasseur M.V."/>
            <person name="Bakowski C.E."/>
            <person name="Podsiadlowski L."/>
            <person name="Prost S."/>
            <person name="Krehenwinkel H."/>
            <person name="Mayer C."/>
        </authorList>
    </citation>
    <scope>NUCLEOTIDE SEQUENCE [LARGE SCALE GENOMIC DNA]</scope>
    <source>
        <strain evidence="2">NO-MEL_2022_Ind0_liver</strain>
    </source>
</reference>
<dbReference type="Proteomes" id="UP001488805">
    <property type="component" value="Unassembled WGS sequence"/>
</dbReference>
<dbReference type="EMBL" id="JBCEZU010000013">
    <property type="protein sequence ID" value="KAK9539666.1"/>
    <property type="molecule type" value="Genomic_DNA"/>
</dbReference>